<feature type="domain" description="CHAT" evidence="2">
    <location>
        <begin position="277"/>
        <end position="559"/>
    </location>
</feature>
<reference evidence="3" key="1">
    <citation type="submission" date="2021-01" db="EMBL/GenBank/DDBJ databases">
        <title>Fulvivirga kasyanovii gen. nov., sp nov., a novel member of the phylum Bacteroidetes isolated from seawater in a mussel farm.</title>
        <authorList>
            <person name="Zhao L.-H."/>
            <person name="Wang Z.-J."/>
        </authorList>
    </citation>
    <scope>NUCLEOTIDE SEQUENCE</scope>
    <source>
        <strain evidence="3">29W222</strain>
    </source>
</reference>
<dbReference type="RefSeq" id="WP_202855998.1">
    <property type="nucleotide sequence ID" value="NZ_JAEUGD010000031.1"/>
</dbReference>
<dbReference type="EMBL" id="JAEUGD010000031">
    <property type="protein sequence ID" value="MBL6446454.1"/>
    <property type="molecule type" value="Genomic_DNA"/>
</dbReference>
<sequence>MMSLCYEFNGNDKRQLECAKYNINIKTKLLNPNHPQIAKAYIRLARAFAKLEMLAQSNLSNIGYRINESLIQSGEYYRIIEAYQRTLFTLYNLSLNKSHLAEAYLTSEITKASTIHQSQYYYSSVKYLGISEDLITEEAILKKELSFLQSKKIELVKNNANQTEIHKVQNKLFNKHKSYDSLISHLEQNYPEYYNLKYNFDVLSIEEVQQKLKSNEALIEYFNGNDQTYVFTITKDTATFQAMPLVKYDRIEKLRNTLTNSALKNPSQAYMDYSKAAYQLFKEILATPLKNIDTTKINTLRIIPDGLLGLIPFETLLTQPVHKQAEDYRSLPYLFKKFNISYGYSATSMFKFNEHKKSVSSAQVLAFAPSELTPSVKTADLAPLKSNLQEVFHLNNYFDHHNLTGEEATETAFKEKIKDYPIAHLAMHAIIDDEDPMYSKLLFAPSKDTLEDGMLHTFELYNMRLNTQMVVLSACNTGSGKLQKGEGVIAYAGSPSVVMSHWAVDDKSTAELMKHFYKHLSNGHPKDVALRNAKLDFLKNAPPIYHHPYYWNNFVVMGDPAPVASEWYGWKIVVALRTAMFFAMILAISNRHKMIKY</sequence>
<dbReference type="AlphaFoldDB" id="A0A937FV09"/>
<accession>A0A937FV09</accession>
<gene>
    <name evidence="3" type="ORF">JMN32_09050</name>
</gene>
<name>A0A937FV09_9BACT</name>
<dbReference type="PANTHER" id="PTHR10098">
    <property type="entry name" value="RAPSYN-RELATED"/>
    <property type="match status" value="1"/>
</dbReference>
<dbReference type="Proteomes" id="UP000614216">
    <property type="component" value="Unassembled WGS sequence"/>
</dbReference>
<keyword evidence="1" id="KW-0472">Membrane</keyword>
<dbReference type="InterPro" id="IPR024983">
    <property type="entry name" value="CHAT_dom"/>
</dbReference>
<dbReference type="PANTHER" id="PTHR10098:SF108">
    <property type="entry name" value="TETRATRICOPEPTIDE REPEAT PROTEIN 28"/>
    <property type="match status" value="1"/>
</dbReference>
<keyword evidence="1" id="KW-0812">Transmembrane</keyword>
<dbReference type="Pfam" id="PF12770">
    <property type="entry name" value="CHAT"/>
    <property type="match status" value="1"/>
</dbReference>
<feature type="transmembrane region" description="Helical" evidence="1">
    <location>
        <begin position="567"/>
        <end position="588"/>
    </location>
</feature>
<evidence type="ECO:0000256" key="1">
    <source>
        <dbReference type="SAM" id="Phobius"/>
    </source>
</evidence>
<organism evidence="3 4">
    <name type="scientific">Fulvivirga marina</name>
    <dbReference type="NCBI Taxonomy" id="2494733"/>
    <lineage>
        <taxon>Bacteria</taxon>
        <taxon>Pseudomonadati</taxon>
        <taxon>Bacteroidota</taxon>
        <taxon>Cytophagia</taxon>
        <taxon>Cytophagales</taxon>
        <taxon>Fulvivirgaceae</taxon>
        <taxon>Fulvivirga</taxon>
    </lineage>
</organism>
<keyword evidence="4" id="KW-1185">Reference proteome</keyword>
<keyword evidence="1" id="KW-1133">Transmembrane helix</keyword>
<evidence type="ECO:0000313" key="4">
    <source>
        <dbReference type="Proteomes" id="UP000614216"/>
    </source>
</evidence>
<protein>
    <submittedName>
        <fullName evidence="3">CHAT domain-containing protein</fullName>
    </submittedName>
</protein>
<proteinExistence type="predicted"/>
<comment type="caution">
    <text evidence="3">The sequence shown here is derived from an EMBL/GenBank/DDBJ whole genome shotgun (WGS) entry which is preliminary data.</text>
</comment>
<evidence type="ECO:0000313" key="3">
    <source>
        <dbReference type="EMBL" id="MBL6446454.1"/>
    </source>
</evidence>
<evidence type="ECO:0000259" key="2">
    <source>
        <dbReference type="Pfam" id="PF12770"/>
    </source>
</evidence>